<evidence type="ECO:0000256" key="1">
    <source>
        <dbReference type="ARBA" id="ARBA00004141"/>
    </source>
</evidence>
<evidence type="ECO:0000313" key="8">
    <source>
        <dbReference type="EMBL" id="CUS24299.1"/>
    </source>
</evidence>
<feature type="transmembrane region" description="Helical" evidence="6">
    <location>
        <begin position="93"/>
        <end position="116"/>
    </location>
</feature>
<feature type="transmembrane region" description="Helical" evidence="6">
    <location>
        <begin position="152"/>
        <end position="175"/>
    </location>
</feature>
<feature type="transmembrane region" description="Helical" evidence="6">
    <location>
        <begin position="267"/>
        <end position="284"/>
    </location>
</feature>
<keyword evidence="9" id="KW-1185">Reference proteome</keyword>
<dbReference type="GO" id="GO:0006644">
    <property type="term" value="P:phospholipid metabolic process"/>
    <property type="evidence" value="ECO:0007669"/>
    <property type="project" value="InterPro"/>
</dbReference>
<dbReference type="EMBL" id="LN890572">
    <property type="protein sequence ID" value="CUS24299.1"/>
    <property type="molecule type" value="Genomic_DNA"/>
</dbReference>
<evidence type="ECO:0000256" key="6">
    <source>
        <dbReference type="SAM" id="Phobius"/>
    </source>
</evidence>
<evidence type="ECO:0000256" key="3">
    <source>
        <dbReference type="ARBA" id="ARBA00022692"/>
    </source>
</evidence>
<keyword evidence="3 6" id="KW-0812">Transmembrane</keyword>
<dbReference type="Proteomes" id="UP000236544">
    <property type="component" value="Unassembled WGS sequence"/>
</dbReference>
<reference evidence="9" key="1">
    <citation type="submission" date="2015-10" db="EMBL/GenBank/DDBJ databases">
        <authorList>
            <person name="Devillers H."/>
        </authorList>
    </citation>
    <scope>NUCLEOTIDE SEQUENCE [LARGE SCALE GENOMIC DNA]</scope>
</reference>
<dbReference type="SMART" id="SM00014">
    <property type="entry name" value="acidPPc"/>
    <property type="match status" value="1"/>
</dbReference>
<feature type="domain" description="Phosphatidic acid phosphatase type 2/haloperoxidase" evidence="7">
    <location>
        <begin position="204"/>
        <end position="335"/>
    </location>
</feature>
<accession>A0A0P1KXZ4</accession>
<comment type="subcellular location">
    <subcellularLocation>
        <location evidence="1">Membrane</location>
        <topology evidence="1">Multi-pass membrane protein</topology>
    </subcellularLocation>
</comment>
<dbReference type="InterPro" id="IPR000326">
    <property type="entry name" value="PAP2/HPO"/>
</dbReference>
<name>A0A0P1KXZ4_9SACH</name>
<dbReference type="CDD" id="cd03390">
    <property type="entry name" value="PAP2_containing_1_like"/>
    <property type="match status" value="1"/>
</dbReference>
<dbReference type="GO" id="GO:0016020">
    <property type="term" value="C:membrane"/>
    <property type="evidence" value="ECO:0007669"/>
    <property type="project" value="UniProtKB-SubCell"/>
</dbReference>
<dbReference type="InterPro" id="IPR043216">
    <property type="entry name" value="PAP-like"/>
</dbReference>
<protein>
    <submittedName>
        <fullName evidence="8">LAQU0S15e01398g1_1</fullName>
    </submittedName>
</protein>
<dbReference type="Gene3D" id="1.20.144.10">
    <property type="entry name" value="Phosphatidic acid phosphatase type 2/haloperoxidase"/>
    <property type="match status" value="1"/>
</dbReference>
<feature type="transmembrane region" description="Helical" evidence="6">
    <location>
        <begin position="196"/>
        <end position="216"/>
    </location>
</feature>
<dbReference type="AlphaFoldDB" id="A0A0P1KXZ4"/>
<evidence type="ECO:0000256" key="2">
    <source>
        <dbReference type="ARBA" id="ARBA00008816"/>
    </source>
</evidence>
<evidence type="ECO:0000313" key="9">
    <source>
        <dbReference type="Proteomes" id="UP000236544"/>
    </source>
</evidence>
<dbReference type="GO" id="GO:0046839">
    <property type="term" value="P:phospholipid dephosphorylation"/>
    <property type="evidence" value="ECO:0007669"/>
    <property type="project" value="TreeGrafter"/>
</dbReference>
<evidence type="ECO:0000256" key="5">
    <source>
        <dbReference type="ARBA" id="ARBA00023136"/>
    </source>
</evidence>
<evidence type="ECO:0000256" key="4">
    <source>
        <dbReference type="ARBA" id="ARBA00022989"/>
    </source>
</evidence>
<gene>
    <name evidence="8" type="ORF">LAQU0_S15e01398g</name>
</gene>
<dbReference type="Pfam" id="PF01569">
    <property type="entry name" value="PAP2"/>
    <property type="match status" value="1"/>
</dbReference>
<sequence>MLPPSREEFRSVLFGRCSRPLPQGATLAPSNWATSSKSRDLYLQKLFRDCQRSEHKLKTKARPGFKAQHRSTLSPDHNHCYFSPTMSPSLKSAVAYVAGFAPLYAACAVLVAALGYSEFHMAPRLSRQIRTDDPAINKSFVAHETVTPVQCLFLAFPLPVLVLAGWCTVGSDSLVSRYQRRSFARLARPEWVPAKFHLFHTSCVVLTLALGINGVLTNGFKLLLSNARPDFLARCQPADPVALYVSVAQCTQQDKLVLYEGLKSTPSGHSSFAVAGLGFLYFWLARHTCVSRLRHVWCPLLCLFVMVSRVVDHRHHWYDVLTGGALGLAVSLATWRTLMREEPQTTLLPA</sequence>
<dbReference type="PANTHER" id="PTHR10165">
    <property type="entry name" value="LIPID PHOSPHATE PHOSPHATASE"/>
    <property type="match status" value="1"/>
</dbReference>
<keyword evidence="5 6" id="KW-0472">Membrane</keyword>
<evidence type="ECO:0000259" key="7">
    <source>
        <dbReference type="SMART" id="SM00014"/>
    </source>
</evidence>
<dbReference type="OrthoDB" id="10030083at2759"/>
<dbReference type="SUPFAM" id="SSF48317">
    <property type="entry name" value="Acid phosphatase/Vanadium-dependent haloperoxidase"/>
    <property type="match status" value="1"/>
</dbReference>
<dbReference type="GO" id="GO:0008195">
    <property type="term" value="F:phosphatidate phosphatase activity"/>
    <property type="evidence" value="ECO:0007669"/>
    <property type="project" value="TreeGrafter"/>
</dbReference>
<keyword evidence="4 6" id="KW-1133">Transmembrane helix</keyword>
<proteinExistence type="inferred from homology"/>
<comment type="similarity">
    <text evidence="2">Belongs to the PA-phosphatase related phosphoesterase family.</text>
</comment>
<dbReference type="InterPro" id="IPR036938">
    <property type="entry name" value="PAP2/HPO_sf"/>
</dbReference>
<organism evidence="8 9">
    <name type="scientific">Lachancea quebecensis</name>
    <dbReference type="NCBI Taxonomy" id="1654605"/>
    <lineage>
        <taxon>Eukaryota</taxon>
        <taxon>Fungi</taxon>
        <taxon>Dikarya</taxon>
        <taxon>Ascomycota</taxon>
        <taxon>Saccharomycotina</taxon>
        <taxon>Saccharomycetes</taxon>
        <taxon>Saccharomycetales</taxon>
        <taxon>Saccharomycetaceae</taxon>
        <taxon>Lachancea</taxon>
    </lineage>
</organism>
<dbReference type="PANTHER" id="PTHR10165:SF155">
    <property type="entry name" value="LIPID PHOSPHATE PHOSPHATASE 1"/>
    <property type="match status" value="1"/>
</dbReference>